<dbReference type="Proteomes" id="UP001152320">
    <property type="component" value="Chromosome 11"/>
</dbReference>
<dbReference type="OrthoDB" id="419189at2759"/>
<proteinExistence type="predicted"/>
<dbReference type="PANTHER" id="PTHR33332">
    <property type="entry name" value="REVERSE TRANSCRIPTASE DOMAIN-CONTAINING PROTEIN"/>
    <property type="match status" value="1"/>
</dbReference>
<gene>
    <name evidence="1" type="ORF">HOLleu_24517</name>
</gene>
<dbReference type="EMBL" id="JAIZAY010000011">
    <property type="protein sequence ID" value="KAJ8034091.1"/>
    <property type="molecule type" value="Genomic_DNA"/>
</dbReference>
<reference evidence="1" key="1">
    <citation type="submission" date="2021-10" db="EMBL/GenBank/DDBJ databases">
        <title>Tropical sea cucumber genome reveals ecological adaptation and Cuvierian tubules defense mechanism.</title>
        <authorList>
            <person name="Chen T."/>
        </authorList>
    </citation>
    <scope>NUCLEOTIDE SEQUENCE</scope>
    <source>
        <strain evidence="1">Nanhai2018</strain>
        <tissue evidence="1">Muscle</tissue>
    </source>
</reference>
<organism evidence="1 2">
    <name type="scientific">Holothuria leucospilota</name>
    <name type="common">Black long sea cucumber</name>
    <name type="synonym">Mertensiothuria leucospilota</name>
    <dbReference type="NCBI Taxonomy" id="206669"/>
    <lineage>
        <taxon>Eukaryota</taxon>
        <taxon>Metazoa</taxon>
        <taxon>Echinodermata</taxon>
        <taxon>Eleutherozoa</taxon>
        <taxon>Echinozoa</taxon>
        <taxon>Holothuroidea</taxon>
        <taxon>Aspidochirotacea</taxon>
        <taxon>Aspidochirotida</taxon>
        <taxon>Holothuriidae</taxon>
        <taxon>Holothuria</taxon>
    </lineage>
</organism>
<evidence type="ECO:0008006" key="3">
    <source>
        <dbReference type="Google" id="ProtNLM"/>
    </source>
</evidence>
<accession>A0A9Q1BWD0</accession>
<comment type="caution">
    <text evidence="1">The sequence shown here is derived from an EMBL/GenBank/DDBJ whole genome shotgun (WGS) entry which is preliminary data.</text>
</comment>
<keyword evidence="2" id="KW-1185">Reference proteome</keyword>
<evidence type="ECO:0000313" key="1">
    <source>
        <dbReference type="EMBL" id="KAJ8034091.1"/>
    </source>
</evidence>
<evidence type="ECO:0000313" key="2">
    <source>
        <dbReference type="Proteomes" id="UP001152320"/>
    </source>
</evidence>
<dbReference type="AlphaFoldDB" id="A0A9Q1BWD0"/>
<name>A0A9Q1BWD0_HOLLE</name>
<sequence length="321" mass="36123">MLYADDTQLYMVCDKPSEVTNAVEECLIEICTWMKSNLLVLNSDKTEVVHFCSRHKKVVKELTSLKIGQSIITPSNSVRNLGVHFECSGNFNVHINHICKSAYFALHRIGKLRTLLDQAATEKLVHAFVTSRLDYCNSLLYGCPEFHLDKLQSIQNAAARLVKRQKKSEHITPVLYELHWLGVHGRPLTHISHKCIPPCKFPARLLVVLEKGQFEQNVLQSLMHPSPTIIHPSRCGSSACVVDDDRADRDNEGVYFAGDARGGRKTEILSCGTLGFGGYYVALLENPNVKKCFGDKLVPVRCILPQFMRPFHTQVYAVSDE</sequence>
<protein>
    <recommendedName>
        <fullName evidence="3">Reverse transcriptase domain-containing protein</fullName>
    </recommendedName>
</protein>